<sequence length="444" mass="51096">MKKYDINEIFTPSSPATHTFVDRPAINNLLVDAIRTRGKQLIIYGHSGTGKTTLLFNKLNQTYDDYIITRCTSDLSFNQLVSNAFDQLGTFFISKKTNHLSSSINSSLSTDYQLIKGSLGYSKSKNKFEEFQPIIAPQLTPQKLAAFFGSSNSCWVIDDFHKMEEDEKKKLAQYMKVFMDESVNYPYVKIVAIGAVGTAKEVLKLDNELNNRVSEIQVHFMSRDELKEIIAKGESRLNISITENVKDEIVKFSTGLPAVTHQLSYNLCTSKDLYETSEAHLTFNNDDFREALANYIITNSGYLHDRYEKAIDEPSEYHLPLCYHILRSFIISEKHNLSLNDVHSYFKKHKHPQQKALLEYLLQQLTHDKRGNALNYDIPSQTWFISDPFFRVYGICAMKLAQQDLQAQLDLFNKESIEKSKKKVKEEQRDMIKVALKSGFDFEF</sequence>
<dbReference type="Gene3D" id="3.40.50.300">
    <property type="entry name" value="P-loop containing nucleotide triphosphate hydrolases"/>
    <property type="match status" value="1"/>
</dbReference>
<dbReference type="SUPFAM" id="SSF52540">
    <property type="entry name" value="P-loop containing nucleoside triphosphate hydrolases"/>
    <property type="match status" value="1"/>
</dbReference>
<organism evidence="1 2">
    <name type="scientific">Roseivirga misakiensis</name>
    <dbReference type="NCBI Taxonomy" id="1563681"/>
    <lineage>
        <taxon>Bacteria</taxon>
        <taxon>Pseudomonadati</taxon>
        <taxon>Bacteroidota</taxon>
        <taxon>Cytophagia</taxon>
        <taxon>Cytophagales</taxon>
        <taxon>Roseivirgaceae</taxon>
        <taxon>Roseivirga</taxon>
    </lineage>
</organism>
<name>A0A1E5T1Y8_9BACT</name>
<dbReference type="Proteomes" id="UP000095552">
    <property type="component" value="Unassembled WGS sequence"/>
</dbReference>
<accession>A0A1E5T1Y8</accession>
<reference evidence="1 2" key="1">
    <citation type="submission" date="2016-08" db="EMBL/GenBank/DDBJ databases">
        <title>Draft genome of Fabibacter sp. strain SK-8.</title>
        <authorList>
            <person name="Wong S.-K."/>
            <person name="Hamasaki K."/>
            <person name="Yoshizawa S."/>
        </authorList>
    </citation>
    <scope>NUCLEOTIDE SEQUENCE [LARGE SCALE GENOMIC DNA]</scope>
    <source>
        <strain evidence="1 2">SK-8</strain>
    </source>
</reference>
<dbReference type="STRING" id="1563681.BFP71_18550"/>
<comment type="caution">
    <text evidence="1">The sequence shown here is derived from an EMBL/GenBank/DDBJ whole genome shotgun (WGS) entry which is preliminary data.</text>
</comment>
<dbReference type="PANTHER" id="PTHR34301">
    <property type="entry name" value="DNA-BINDING PROTEIN-RELATED"/>
    <property type="match status" value="1"/>
</dbReference>
<dbReference type="RefSeq" id="WP_069836896.1">
    <property type="nucleotide sequence ID" value="NZ_MDGQ01000005.1"/>
</dbReference>
<evidence type="ECO:0000313" key="1">
    <source>
        <dbReference type="EMBL" id="OEK05392.1"/>
    </source>
</evidence>
<keyword evidence="2" id="KW-1185">Reference proteome</keyword>
<dbReference type="OrthoDB" id="7020775at2"/>
<evidence type="ECO:0000313" key="2">
    <source>
        <dbReference type="Proteomes" id="UP000095552"/>
    </source>
</evidence>
<dbReference type="InterPro" id="IPR027417">
    <property type="entry name" value="P-loop_NTPase"/>
</dbReference>
<protein>
    <recommendedName>
        <fullName evidence="3">Orc1-like AAA ATPase domain-containing protein</fullName>
    </recommendedName>
</protein>
<proteinExistence type="predicted"/>
<dbReference type="EMBL" id="MDGQ01000005">
    <property type="protein sequence ID" value="OEK05392.1"/>
    <property type="molecule type" value="Genomic_DNA"/>
</dbReference>
<dbReference type="PANTHER" id="PTHR34301:SF8">
    <property type="entry name" value="ATPASE DOMAIN-CONTAINING PROTEIN"/>
    <property type="match status" value="1"/>
</dbReference>
<dbReference type="AlphaFoldDB" id="A0A1E5T1Y8"/>
<gene>
    <name evidence="1" type="ORF">BFP71_18550</name>
</gene>
<evidence type="ECO:0008006" key="3">
    <source>
        <dbReference type="Google" id="ProtNLM"/>
    </source>
</evidence>